<proteinExistence type="predicted"/>
<evidence type="ECO:0000313" key="2">
    <source>
        <dbReference type="Proteomes" id="UP001501020"/>
    </source>
</evidence>
<comment type="caution">
    <text evidence="1">The sequence shown here is derived from an EMBL/GenBank/DDBJ whole genome shotgun (WGS) entry which is preliminary data.</text>
</comment>
<dbReference type="Proteomes" id="UP001501020">
    <property type="component" value="Unassembled WGS sequence"/>
</dbReference>
<name>A0ABN2YMS0_9ACTN</name>
<sequence>MNTNFSHFALAGADKVRKLARRPSTMDEAKPPRVPPAGRACCCLANLWTSR</sequence>
<organism evidence="1 2">
    <name type="scientific">Actinomadura napierensis</name>
    <dbReference type="NCBI Taxonomy" id="267854"/>
    <lineage>
        <taxon>Bacteria</taxon>
        <taxon>Bacillati</taxon>
        <taxon>Actinomycetota</taxon>
        <taxon>Actinomycetes</taxon>
        <taxon>Streptosporangiales</taxon>
        <taxon>Thermomonosporaceae</taxon>
        <taxon>Actinomadura</taxon>
    </lineage>
</organism>
<evidence type="ECO:0000313" key="1">
    <source>
        <dbReference type="EMBL" id="GAA2128586.1"/>
    </source>
</evidence>
<keyword evidence="2" id="KW-1185">Reference proteome</keyword>
<reference evidence="1 2" key="1">
    <citation type="journal article" date="2019" name="Int. J. Syst. Evol. Microbiol.">
        <title>The Global Catalogue of Microorganisms (GCM) 10K type strain sequencing project: providing services to taxonomists for standard genome sequencing and annotation.</title>
        <authorList>
            <consortium name="The Broad Institute Genomics Platform"/>
            <consortium name="The Broad Institute Genome Sequencing Center for Infectious Disease"/>
            <person name="Wu L."/>
            <person name="Ma J."/>
        </authorList>
    </citation>
    <scope>NUCLEOTIDE SEQUENCE [LARGE SCALE GENOMIC DNA]</scope>
    <source>
        <strain evidence="1 2">JCM 13850</strain>
    </source>
</reference>
<dbReference type="RefSeq" id="WP_344263807.1">
    <property type="nucleotide sequence ID" value="NZ_BAAAMR010000012.1"/>
</dbReference>
<gene>
    <name evidence="1" type="ORF">GCM10009727_19300</name>
</gene>
<dbReference type="EMBL" id="BAAAMR010000012">
    <property type="protein sequence ID" value="GAA2128586.1"/>
    <property type="molecule type" value="Genomic_DNA"/>
</dbReference>
<protein>
    <submittedName>
        <fullName evidence="1">Uncharacterized protein</fullName>
    </submittedName>
</protein>
<accession>A0ABN2YMS0</accession>